<protein>
    <submittedName>
        <fullName evidence="1">Uncharacterized protein</fullName>
    </submittedName>
</protein>
<keyword evidence="2" id="KW-1185">Reference proteome</keyword>
<name>A0AAD5P224_ACENE</name>
<accession>A0AAD5P224</accession>
<dbReference type="AlphaFoldDB" id="A0AAD5P224"/>
<organism evidence="1 2">
    <name type="scientific">Acer negundo</name>
    <name type="common">Box elder</name>
    <dbReference type="NCBI Taxonomy" id="4023"/>
    <lineage>
        <taxon>Eukaryota</taxon>
        <taxon>Viridiplantae</taxon>
        <taxon>Streptophyta</taxon>
        <taxon>Embryophyta</taxon>
        <taxon>Tracheophyta</taxon>
        <taxon>Spermatophyta</taxon>
        <taxon>Magnoliopsida</taxon>
        <taxon>eudicotyledons</taxon>
        <taxon>Gunneridae</taxon>
        <taxon>Pentapetalae</taxon>
        <taxon>rosids</taxon>
        <taxon>malvids</taxon>
        <taxon>Sapindales</taxon>
        <taxon>Sapindaceae</taxon>
        <taxon>Hippocastanoideae</taxon>
        <taxon>Acereae</taxon>
        <taxon>Acer</taxon>
    </lineage>
</organism>
<evidence type="ECO:0000313" key="1">
    <source>
        <dbReference type="EMBL" id="KAI9194216.1"/>
    </source>
</evidence>
<dbReference type="Proteomes" id="UP001064489">
    <property type="component" value="Chromosome 1"/>
</dbReference>
<reference evidence="1" key="2">
    <citation type="submission" date="2023-02" db="EMBL/GenBank/DDBJ databases">
        <authorList>
            <person name="Swenson N.G."/>
            <person name="Wegrzyn J.L."/>
            <person name="Mcevoy S.L."/>
        </authorList>
    </citation>
    <scope>NUCLEOTIDE SEQUENCE</scope>
    <source>
        <strain evidence="1">91603</strain>
        <tissue evidence="1">Leaf</tissue>
    </source>
</reference>
<proteinExistence type="predicted"/>
<gene>
    <name evidence="1" type="ORF">LWI28_004044</name>
</gene>
<dbReference type="EMBL" id="JAJSOW010000003">
    <property type="protein sequence ID" value="KAI9194216.1"/>
    <property type="molecule type" value="Genomic_DNA"/>
</dbReference>
<reference evidence="1" key="1">
    <citation type="journal article" date="2022" name="Plant J.">
        <title>Strategies of tolerance reflected in two North American maple genomes.</title>
        <authorList>
            <person name="McEvoy S.L."/>
            <person name="Sezen U.U."/>
            <person name="Trouern-Trend A."/>
            <person name="McMahon S.M."/>
            <person name="Schaberg P.G."/>
            <person name="Yang J."/>
            <person name="Wegrzyn J.L."/>
            <person name="Swenson N.G."/>
        </authorList>
    </citation>
    <scope>NUCLEOTIDE SEQUENCE</scope>
    <source>
        <strain evidence="1">91603</strain>
    </source>
</reference>
<evidence type="ECO:0000313" key="2">
    <source>
        <dbReference type="Proteomes" id="UP001064489"/>
    </source>
</evidence>
<sequence length="92" mass="10527">MLLKSRCNDFSDYDYTSLSLATVNLLQGTTMLVDKTSDLEALHPHFLDHLPVHYLPRYPPYGSGNCSAHRTGHRTAHCLTQFDNQTHRQIEI</sequence>
<comment type="caution">
    <text evidence="1">The sequence shown here is derived from an EMBL/GenBank/DDBJ whole genome shotgun (WGS) entry which is preliminary data.</text>
</comment>